<dbReference type="EMBL" id="WMLF01000137">
    <property type="protein sequence ID" value="MBB1244243.1"/>
    <property type="molecule type" value="Genomic_DNA"/>
</dbReference>
<protein>
    <submittedName>
        <fullName evidence="1">MerR family transcriptional regulator</fullName>
    </submittedName>
</protein>
<evidence type="ECO:0000313" key="2">
    <source>
        <dbReference type="Proteomes" id="UP000766698"/>
    </source>
</evidence>
<name>A0ABR6EGF7_9ACTN</name>
<sequence length="42" mass="4376">LTQALAGIPGPQAAATLTTLTQDTNPAVAHTATYLLHLREPH</sequence>
<reference evidence="2" key="1">
    <citation type="journal article" date="2020" name="Syst. Appl. Microbiol.">
        <title>Streptomyces alkaliterrae sp. nov., isolated from an alkaline soil, and emended descriptions of Streptomyces alkaliphilus, Streptomyces calidiresistens and Streptomyces durbertensis.</title>
        <authorList>
            <person name="Swiecimska M."/>
            <person name="Golinska P."/>
            <person name="Nouioui I."/>
            <person name="Wypij M."/>
            <person name="Rai M."/>
            <person name="Sangal V."/>
            <person name="Goodfellow M."/>
        </authorList>
    </citation>
    <scope>NUCLEOTIDE SEQUENCE [LARGE SCALE GENOMIC DNA]</scope>
    <source>
        <strain evidence="2">DSM 104538</strain>
    </source>
</reference>
<organism evidence="1 2">
    <name type="scientific">Streptomyces durbertensis</name>
    <dbReference type="NCBI Taxonomy" id="2448886"/>
    <lineage>
        <taxon>Bacteria</taxon>
        <taxon>Bacillati</taxon>
        <taxon>Actinomycetota</taxon>
        <taxon>Actinomycetes</taxon>
        <taxon>Kitasatosporales</taxon>
        <taxon>Streptomycetaceae</taxon>
        <taxon>Streptomyces</taxon>
    </lineage>
</organism>
<feature type="non-terminal residue" evidence="1">
    <location>
        <position position="1"/>
    </location>
</feature>
<accession>A0ABR6EGF7</accession>
<keyword evidence="2" id="KW-1185">Reference proteome</keyword>
<proteinExistence type="predicted"/>
<comment type="caution">
    <text evidence="1">The sequence shown here is derived from an EMBL/GenBank/DDBJ whole genome shotgun (WGS) entry which is preliminary data.</text>
</comment>
<gene>
    <name evidence="1" type="ORF">GL263_11830</name>
</gene>
<dbReference type="Proteomes" id="UP000766698">
    <property type="component" value="Unassembled WGS sequence"/>
</dbReference>
<evidence type="ECO:0000313" key="1">
    <source>
        <dbReference type="EMBL" id="MBB1244243.1"/>
    </source>
</evidence>